<keyword evidence="5 10" id="KW-0653">Protein transport</keyword>
<keyword evidence="7 10" id="KW-0472">Membrane</keyword>
<comment type="caution">
    <text evidence="13">The sequence shown here is derived from an EMBL/GenBank/DDBJ whole genome shotgun (WGS) entry which is preliminary data.</text>
</comment>
<dbReference type="AlphaFoldDB" id="A0A4T0IMU8"/>
<keyword evidence="6 10" id="KW-0333">Golgi apparatus</keyword>
<dbReference type="InterPro" id="IPR010490">
    <property type="entry name" value="COG6"/>
</dbReference>
<evidence type="ECO:0000256" key="2">
    <source>
        <dbReference type="ARBA" id="ARBA00011023"/>
    </source>
</evidence>
<dbReference type="PANTHER" id="PTHR21506">
    <property type="entry name" value="COMPONENT OF OLIGOMERIC GOLGI COMPLEX 6"/>
    <property type="match status" value="1"/>
</dbReference>
<protein>
    <recommendedName>
        <fullName evidence="3 10">Conserved oligomeric Golgi complex subunit 6</fullName>
        <shortName evidence="10">COG complex subunit 6</shortName>
    </recommendedName>
    <alternativeName>
        <fullName evidence="8 10">Component of oligomeric Golgi complex 6</fullName>
    </alternativeName>
</protein>
<reference evidence="13 14" key="1">
    <citation type="submission" date="2019-03" db="EMBL/GenBank/DDBJ databases">
        <title>Sequencing 23 genomes of Wallemia ichthyophaga.</title>
        <authorList>
            <person name="Gostincar C."/>
        </authorList>
    </citation>
    <scope>NUCLEOTIDE SEQUENCE [LARGE SCALE GENOMIC DNA]</scope>
    <source>
        <strain evidence="13 14">EXF-6200</strain>
    </source>
</reference>
<comment type="function">
    <text evidence="10">Acts as component of the peripheral membrane COG complex that is involved in intra-Golgi protein trafficking. COG is located at the cis-Golgi, and regulates tethering of retrograde intra-Golgi vesicles and possibly a number of other membrane trafficking events.</text>
</comment>
<feature type="domain" description="Conserved oligomeric complex COG6 N-terminal" evidence="11">
    <location>
        <begin position="27"/>
        <end position="125"/>
    </location>
</feature>
<evidence type="ECO:0000259" key="11">
    <source>
        <dbReference type="Pfam" id="PF06419"/>
    </source>
</evidence>
<evidence type="ECO:0000313" key="13">
    <source>
        <dbReference type="EMBL" id="TIB31208.1"/>
    </source>
</evidence>
<accession>A0A4T0IMU8</accession>
<evidence type="ECO:0000256" key="1">
    <source>
        <dbReference type="ARBA" id="ARBA00004395"/>
    </source>
</evidence>
<dbReference type="GO" id="GO:0006891">
    <property type="term" value="P:intra-Golgi vesicle-mediated transport"/>
    <property type="evidence" value="ECO:0007669"/>
    <property type="project" value="UniProtKB-UniRule"/>
</dbReference>
<keyword evidence="4 10" id="KW-0813">Transport</keyword>
<evidence type="ECO:0000256" key="8">
    <source>
        <dbReference type="ARBA" id="ARBA00031348"/>
    </source>
</evidence>
<evidence type="ECO:0000259" key="12">
    <source>
        <dbReference type="Pfam" id="PF20653"/>
    </source>
</evidence>
<comment type="subunit">
    <text evidence="10">Component of the conserved oligomeric Golgi complex.</text>
</comment>
<evidence type="ECO:0000256" key="7">
    <source>
        <dbReference type="ARBA" id="ARBA00023136"/>
    </source>
</evidence>
<feature type="domain" description="Conserved Oligomeric Golgi complex subunit 6 C-terminal" evidence="12">
    <location>
        <begin position="160"/>
        <end position="339"/>
    </location>
</feature>
<dbReference type="InterPro" id="IPR048369">
    <property type="entry name" value="COG6_C"/>
</dbReference>
<sequence>MSNQDILKSLNYLDNLDNLDIKLSKLNLKSSTHSHLLSQVRCYRDELGRYKERVDSNYDDISVINGSIQAINTQLTRAIEHNTQFTSSVRQLLNSTHTLQSKLQSTEQFLETFTLPPQAVLLLSSKDYNMDYPLLDALTRLNDIRHKAQLLHTPTGDQSTAALDILHTSSPLCETAYVKICKYLKHQFDMHYAKRGGGDVIVEGLHVACLEHLAQRDDLYHEVLVHLAKLRRMLLQSQFLTALANLESNEDIITHPVRFAGELLAWLHQHAADEKELMSDLLAKKPVEETLSSALLDVSRRIRLHLTHALSFTHRSEQLTDLIGFYKDTLTQSIPVASITDLFADL</sequence>
<evidence type="ECO:0000256" key="5">
    <source>
        <dbReference type="ARBA" id="ARBA00022927"/>
    </source>
</evidence>
<dbReference type="Proteomes" id="UP000310689">
    <property type="component" value="Unassembled WGS sequence"/>
</dbReference>
<evidence type="ECO:0000256" key="3">
    <source>
        <dbReference type="ARBA" id="ARBA00020973"/>
    </source>
</evidence>
<organism evidence="13 14">
    <name type="scientific">Wallemia ichthyophaga</name>
    <dbReference type="NCBI Taxonomy" id="245174"/>
    <lineage>
        <taxon>Eukaryota</taxon>
        <taxon>Fungi</taxon>
        <taxon>Dikarya</taxon>
        <taxon>Basidiomycota</taxon>
        <taxon>Wallemiomycotina</taxon>
        <taxon>Wallemiomycetes</taxon>
        <taxon>Wallemiales</taxon>
        <taxon>Wallemiaceae</taxon>
        <taxon>Wallemia</taxon>
    </lineage>
</organism>
<dbReference type="PANTHER" id="PTHR21506:SF0">
    <property type="entry name" value="CONSERVED OLIGOMERIC GOLGI COMPLEX SUBUNIT 6"/>
    <property type="match status" value="1"/>
</dbReference>
<evidence type="ECO:0000256" key="10">
    <source>
        <dbReference type="RuleBase" id="RU365075"/>
    </source>
</evidence>
<comment type="function">
    <text evidence="9">Acts as a component of the peripheral membrane COG complex that is involved in intra-Golgi protein trafficking. COG is located at the cis-Golgi, and regulates tethering of retrograde intra-Golgi vesicles and possibly a number of other membrane trafficking events.</text>
</comment>
<name>A0A4T0IMU8_WALIC</name>
<gene>
    <name evidence="13" type="ORF">E3P86_03367</name>
</gene>
<comment type="subcellular location">
    <subcellularLocation>
        <location evidence="1 10">Golgi apparatus membrane</location>
        <topology evidence="1 10">Peripheral membrane protein</topology>
    </subcellularLocation>
</comment>
<evidence type="ECO:0000256" key="9">
    <source>
        <dbReference type="ARBA" id="ARBA00043873"/>
    </source>
</evidence>
<evidence type="ECO:0000256" key="4">
    <source>
        <dbReference type="ARBA" id="ARBA00022448"/>
    </source>
</evidence>
<dbReference type="EMBL" id="SPOI01000236">
    <property type="protein sequence ID" value="TIB31208.1"/>
    <property type="molecule type" value="Genomic_DNA"/>
</dbReference>
<dbReference type="Pfam" id="PF06419">
    <property type="entry name" value="COG6_N"/>
    <property type="match status" value="1"/>
</dbReference>
<dbReference type="Pfam" id="PF20653">
    <property type="entry name" value="COG6_C"/>
    <property type="match status" value="1"/>
</dbReference>
<dbReference type="GO" id="GO:0000139">
    <property type="term" value="C:Golgi membrane"/>
    <property type="evidence" value="ECO:0007669"/>
    <property type="project" value="UniProtKB-SubCell"/>
</dbReference>
<evidence type="ECO:0000313" key="14">
    <source>
        <dbReference type="Proteomes" id="UP000310689"/>
    </source>
</evidence>
<dbReference type="GO" id="GO:0017119">
    <property type="term" value="C:Golgi transport complex"/>
    <property type="evidence" value="ECO:0007669"/>
    <property type="project" value="UniProtKB-UniRule"/>
</dbReference>
<comment type="similarity">
    <text evidence="2 10">Belongs to the COG6 family.</text>
</comment>
<evidence type="ECO:0000256" key="6">
    <source>
        <dbReference type="ARBA" id="ARBA00023034"/>
    </source>
</evidence>
<dbReference type="InterPro" id="IPR048368">
    <property type="entry name" value="COG6_N"/>
</dbReference>
<proteinExistence type="inferred from homology"/>
<dbReference type="GO" id="GO:0015031">
    <property type="term" value="P:protein transport"/>
    <property type="evidence" value="ECO:0007669"/>
    <property type="project" value="UniProtKB-KW"/>
</dbReference>